<dbReference type="InterPro" id="IPR019196">
    <property type="entry name" value="ABC_transp_unknown"/>
</dbReference>
<dbReference type="STRING" id="1150112.SAMN04487893_11368"/>
<evidence type="ECO:0000259" key="2">
    <source>
        <dbReference type="Pfam" id="PF09822"/>
    </source>
</evidence>
<gene>
    <name evidence="4" type="ORF">SAMN04487893_11368</name>
</gene>
<keyword evidence="5" id="KW-1185">Reference proteome</keyword>
<feature type="transmembrane region" description="Helical" evidence="1">
    <location>
        <begin position="12"/>
        <end position="31"/>
    </location>
</feature>
<feature type="transmembrane region" description="Helical" evidence="1">
    <location>
        <begin position="531"/>
        <end position="554"/>
    </location>
</feature>
<accession>A0A1I3TGD1</accession>
<dbReference type="EMBL" id="FORU01000013">
    <property type="protein sequence ID" value="SFJ69965.1"/>
    <property type="molecule type" value="Genomic_DNA"/>
</dbReference>
<name>A0A1I3TGD1_9FLAO</name>
<keyword evidence="1" id="KW-0472">Membrane</keyword>
<keyword evidence="1" id="KW-0812">Transmembrane</keyword>
<keyword evidence="1" id="KW-1133">Transmembrane helix</keyword>
<feature type="domain" description="DUF7088" evidence="3">
    <location>
        <begin position="38"/>
        <end position="144"/>
    </location>
</feature>
<feature type="domain" description="ABC-type uncharacterised transport system" evidence="2">
    <location>
        <begin position="192"/>
        <end position="497"/>
    </location>
</feature>
<dbReference type="InterPro" id="IPR055396">
    <property type="entry name" value="DUF7088"/>
</dbReference>
<evidence type="ECO:0000313" key="5">
    <source>
        <dbReference type="Proteomes" id="UP000243887"/>
    </source>
</evidence>
<evidence type="ECO:0000256" key="1">
    <source>
        <dbReference type="SAM" id="Phobius"/>
    </source>
</evidence>
<proteinExistence type="predicted"/>
<reference evidence="5" key="1">
    <citation type="submission" date="2016-10" db="EMBL/GenBank/DDBJ databases">
        <authorList>
            <person name="Varghese N."/>
            <person name="Submissions S."/>
        </authorList>
    </citation>
    <scope>NUCLEOTIDE SEQUENCE [LARGE SCALE GENOMIC DNA]</scope>
    <source>
        <strain evidence="5">DSM 26542</strain>
    </source>
</reference>
<evidence type="ECO:0000313" key="4">
    <source>
        <dbReference type="EMBL" id="SFJ69965.1"/>
    </source>
</evidence>
<dbReference type="RefSeq" id="WP_090680146.1">
    <property type="nucleotide sequence ID" value="NZ_FORU01000013.1"/>
</dbReference>
<organism evidence="4 5">
    <name type="scientific">Myroides guanonis</name>
    <dbReference type="NCBI Taxonomy" id="1150112"/>
    <lineage>
        <taxon>Bacteria</taxon>
        <taxon>Pseudomonadati</taxon>
        <taxon>Bacteroidota</taxon>
        <taxon>Flavobacteriia</taxon>
        <taxon>Flavobacteriales</taxon>
        <taxon>Flavobacteriaceae</taxon>
        <taxon>Myroides</taxon>
    </lineage>
</organism>
<dbReference type="OrthoDB" id="9777219at2"/>
<evidence type="ECO:0000259" key="3">
    <source>
        <dbReference type="Pfam" id="PF23357"/>
    </source>
</evidence>
<protein>
    <submittedName>
        <fullName evidence="4">Protein involved in gliding motility GldG</fullName>
    </submittedName>
</protein>
<sequence>MKNMTKINSFKSFLGVIVILIVLNIAGSFLYKRFDLTQDKRYTLSEVTLKVLDNIHEEIVIDVFLEGNFPYEFRRLQTETRQLLEEYQTRNNNIKFQFINPLANDGSEGENMQLLLDYGLKPISISVNDKGKQSQEVVFPWAIASAGERSSKIQLLKNMMGANTEEKVISSVQHLEFAITESINKVISEKTKKIAILKGNGELDDIYIADFLKSIRENYHIAPYSLEFVGEKSTETLAELLKFDLAIVAKPTTPFTDKQLLVLDQFVMKGGKMMWLMDQVQADFDSLQKTGSMPVFAKDQSLGELFFKYGVRINPVLVKDEVATPIKLAVGRQGSETQYQDFLWKFAPFVYPDSKHAIVNNVDGIRFDFTSPIDTLKSTVKKTILLKSSPYSSLFGTPSELSLDVLNEVVNEDELKLHAGFNLAVLMEGKFESVFKNRVLPFKVDSFSTESVPNKMIVISDGDIIRNQLDQNYEPLELGYDKWTNKLYGNKEFIMNSVQYLLDDSGLISLRTKEVYFPLLDKQKVFESYRFIQIITIVIPIVLLVLFGCVLTYLRKRKFAKKVD</sequence>
<dbReference type="Pfam" id="PF23357">
    <property type="entry name" value="DUF7088"/>
    <property type="match status" value="1"/>
</dbReference>
<dbReference type="Proteomes" id="UP000243887">
    <property type="component" value="Unassembled WGS sequence"/>
</dbReference>
<dbReference type="Pfam" id="PF09822">
    <property type="entry name" value="ABC_transp_aux"/>
    <property type="match status" value="1"/>
</dbReference>
<dbReference type="InterPro" id="IPR019863">
    <property type="entry name" value="Motility-assoc_ABC-rel_GldG"/>
</dbReference>
<dbReference type="NCBIfam" id="TIGR03521">
    <property type="entry name" value="GldG"/>
    <property type="match status" value="1"/>
</dbReference>
<dbReference type="AlphaFoldDB" id="A0A1I3TGD1"/>